<dbReference type="EMBL" id="AQPF01000014">
    <property type="protein sequence ID" value="KAF0805650.1"/>
    <property type="molecule type" value="Genomic_DNA"/>
</dbReference>
<dbReference type="InterPro" id="IPR018060">
    <property type="entry name" value="HTH_AraC"/>
</dbReference>
<evidence type="ECO:0000256" key="1">
    <source>
        <dbReference type="ARBA" id="ARBA00023015"/>
    </source>
</evidence>
<dbReference type="Gene3D" id="1.10.10.60">
    <property type="entry name" value="Homeodomain-like"/>
    <property type="match status" value="1"/>
</dbReference>
<accession>A0ABQ6Y7Y0</accession>
<name>A0ABQ6Y7Y0_9GAMM</name>
<dbReference type="PROSITE" id="PS01124">
    <property type="entry name" value="HTH_ARAC_FAMILY_2"/>
    <property type="match status" value="1"/>
</dbReference>
<dbReference type="InterPro" id="IPR018062">
    <property type="entry name" value="HTH_AraC-typ_CS"/>
</dbReference>
<dbReference type="InterPro" id="IPR009057">
    <property type="entry name" value="Homeodomain-like_sf"/>
</dbReference>
<evidence type="ECO:0000313" key="6">
    <source>
        <dbReference type="Proteomes" id="UP000771797"/>
    </source>
</evidence>
<dbReference type="Proteomes" id="UP000771797">
    <property type="component" value="Unassembled WGS sequence"/>
</dbReference>
<dbReference type="SUPFAM" id="SSF46689">
    <property type="entry name" value="Homeodomain-like"/>
    <property type="match status" value="1"/>
</dbReference>
<dbReference type="PANTHER" id="PTHR47894:SF4">
    <property type="entry name" value="HTH-TYPE TRANSCRIPTIONAL REGULATOR GADX"/>
    <property type="match status" value="1"/>
</dbReference>
<dbReference type="PRINTS" id="PR00032">
    <property type="entry name" value="HTHARAC"/>
</dbReference>
<reference evidence="5 6" key="1">
    <citation type="submission" date="2012-09" db="EMBL/GenBank/DDBJ databases">
        <title>Genome Sequence of alkane-degrading Bacterium Alcanivorax sp. 6-D-6.</title>
        <authorList>
            <person name="Lai Q."/>
            <person name="Shao Z."/>
        </authorList>
    </citation>
    <scope>NUCLEOTIDE SEQUENCE [LARGE SCALE GENOMIC DNA]</scope>
    <source>
        <strain evidence="5 6">6-D-6</strain>
    </source>
</reference>
<dbReference type="Pfam" id="PF12833">
    <property type="entry name" value="HTH_18"/>
    <property type="match status" value="1"/>
</dbReference>
<keyword evidence="6" id="KW-1185">Reference proteome</keyword>
<feature type="domain" description="HTH araC/xylS-type" evidence="4">
    <location>
        <begin position="46"/>
        <end position="145"/>
    </location>
</feature>
<gene>
    <name evidence="5" type="ORF">A6D6_02098</name>
</gene>
<dbReference type="InterPro" id="IPR020449">
    <property type="entry name" value="Tscrpt_reg_AraC-type_HTH"/>
</dbReference>
<evidence type="ECO:0000313" key="5">
    <source>
        <dbReference type="EMBL" id="KAF0805650.1"/>
    </source>
</evidence>
<dbReference type="PANTHER" id="PTHR47894">
    <property type="entry name" value="HTH-TYPE TRANSCRIPTIONAL REGULATOR GADX"/>
    <property type="match status" value="1"/>
</dbReference>
<evidence type="ECO:0000256" key="3">
    <source>
        <dbReference type="ARBA" id="ARBA00023163"/>
    </source>
</evidence>
<proteinExistence type="predicted"/>
<organism evidence="5 6">
    <name type="scientific">Alcanivorax xiamenensis</name>
    <dbReference type="NCBI Taxonomy" id="1177156"/>
    <lineage>
        <taxon>Bacteria</taxon>
        <taxon>Pseudomonadati</taxon>
        <taxon>Pseudomonadota</taxon>
        <taxon>Gammaproteobacteria</taxon>
        <taxon>Oceanospirillales</taxon>
        <taxon>Alcanivoracaceae</taxon>
        <taxon>Alcanivorax</taxon>
    </lineage>
</organism>
<keyword evidence="2" id="KW-0238">DNA-binding</keyword>
<comment type="caution">
    <text evidence="5">The sequence shown here is derived from an EMBL/GenBank/DDBJ whole genome shotgun (WGS) entry which is preliminary data.</text>
</comment>
<sequence>MDNGFSLSRALLERPLLTRNRTTHAATSAVLATQLTQRGQVRPVTIKVTRMLNILVPEKGAPTQDTIARELALSTRTLTRRLAEEGSSFGGLLEQVRMERAERLLLGTALPLSRIASKLGYRDPSSFSRAFKRVTGVAPSARREAGRSST</sequence>
<evidence type="ECO:0000259" key="4">
    <source>
        <dbReference type="PROSITE" id="PS01124"/>
    </source>
</evidence>
<keyword evidence="3" id="KW-0804">Transcription</keyword>
<evidence type="ECO:0000256" key="2">
    <source>
        <dbReference type="ARBA" id="ARBA00023125"/>
    </source>
</evidence>
<dbReference type="PROSITE" id="PS00041">
    <property type="entry name" value="HTH_ARAC_FAMILY_1"/>
    <property type="match status" value="1"/>
</dbReference>
<keyword evidence="1" id="KW-0805">Transcription regulation</keyword>
<protein>
    <submittedName>
        <fullName evidence="5">AraC family transcriptional regulator</fullName>
    </submittedName>
</protein>
<dbReference type="SMART" id="SM00342">
    <property type="entry name" value="HTH_ARAC"/>
    <property type="match status" value="1"/>
</dbReference>